<evidence type="ECO:0000256" key="1">
    <source>
        <dbReference type="SAM" id="MobiDB-lite"/>
    </source>
</evidence>
<sequence length="139" mass="14877">MTMTQVTRTAGPACISAMRVVGCAGAPHPKQAEEHGRRDEAGAVIPPPVPAFYARSRTLEDMVDHAVARLLNLFDLTCPASHAVASPPRTSPRRTRRRSRSGWGGGGRKPCSRSYRLPTSPTIVSMAKGPADLGKYGNK</sequence>
<evidence type="ECO:0000313" key="2">
    <source>
        <dbReference type="EMBL" id="GAN76110.1"/>
    </source>
</evidence>
<dbReference type="EMBL" id="BANB01000053">
    <property type="protein sequence ID" value="GAN76110.1"/>
    <property type="molecule type" value="Genomic_DNA"/>
</dbReference>
<dbReference type="AlphaFoldDB" id="A0A0D6P2Z5"/>
<organism evidence="2 3">
    <name type="scientific">Acidisphaera rubrifaciens HS-AP3</name>
    <dbReference type="NCBI Taxonomy" id="1231350"/>
    <lineage>
        <taxon>Bacteria</taxon>
        <taxon>Pseudomonadati</taxon>
        <taxon>Pseudomonadota</taxon>
        <taxon>Alphaproteobacteria</taxon>
        <taxon>Acetobacterales</taxon>
        <taxon>Acetobacteraceae</taxon>
        <taxon>Acidisphaera</taxon>
    </lineage>
</organism>
<dbReference type="Proteomes" id="UP000032680">
    <property type="component" value="Unassembled WGS sequence"/>
</dbReference>
<dbReference type="Gene3D" id="3.40.50.1950">
    <property type="entry name" value="Flavin prenyltransferase-like"/>
    <property type="match status" value="1"/>
</dbReference>
<reference evidence="2 3" key="1">
    <citation type="submission" date="2012-11" db="EMBL/GenBank/DDBJ databases">
        <title>Whole genome sequence of Acidisphaera rubrifaciens HS-AP3.</title>
        <authorList>
            <person name="Azuma Y."/>
            <person name="Higashiura N."/>
            <person name="Hirakawa H."/>
            <person name="Matsushita K."/>
        </authorList>
    </citation>
    <scope>NUCLEOTIDE SEQUENCE [LARGE SCALE GENOMIC DNA]</scope>
    <source>
        <strain evidence="2 3">HS-AP3</strain>
    </source>
</reference>
<gene>
    <name evidence="2" type="ORF">Asru_0053_05</name>
</gene>
<keyword evidence="3" id="KW-1185">Reference proteome</keyword>
<feature type="region of interest" description="Disordered" evidence="1">
    <location>
        <begin position="26"/>
        <end position="47"/>
    </location>
</feature>
<comment type="caution">
    <text evidence="2">The sequence shown here is derived from an EMBL/GenBank/DDBJ whole genome shotgun (WGS) entry which is preliminary data.</text>
</comment>
<accession>A0A0D6P2Z5</accession>
<protein>
    <submittedName>
        <fullName evidence="2">Uncharacterized protein</fullName>
    </submittedName>
</protein>
<dbReference type="InterPro" id="IPR036551">
    <property type="entry name" value="Flavin_trans-like"/>
</dbReference>
<feature type="compositionally biased region" description="Basic and acidic residues" evidence="1">
    <location>
        <begin position="30"/>
        <end position="41"/>
    </location>
</feature>
<evidence type="ECO:0000313" key="3">
    <source>
        <dbReference type="Proteomes" id="UP000032680"/>
    </source>
</evidence>
<name>A0A0D6P2Z5_9PROT</name>
<dbReference type="SUPFAM" id="SSF52507">
    <property type="entry name" value="Homo-oligomeric flavin-containing Cys decarboxylases, HFCD"/>
    <property type="match status" value="1"/>
</dbReference>
<feature type="compositionally biased region" description="Basic residues" evidence="1">
    <location>
        <begin position="91"/>
        <end position="100"/>
    </location>
</feature>
<proteinExistence type="predicted"/>
<dbReference type="GO" id="GO:0003824">
    <property type="term" value="F:catalytic activity"/>
    <property type="evidence" value="ECO:0007669"/>
    <property type="project" value="InterPro"/>
</dbReference>
<feature type="region of interest" description="Disordered" evidence="1">
    <location>
        <begin position="81"/>
        <end position="139"/>
    </location>
</feature>